<dbReference type="AlphaFoldDB" id="A0AA36AGH1"/>
<accession>A0AA36AGH1</accession>
<gene>
    <name evidence="2" type="ORF">OCTVUL_1B009634</name>
</gene>
<feature type="compositionally biased region" description="Polar residues" evidence="1">
    <location>
        <begin position="41"/>
        <end position="50"/>
    </location>
</feature>
<organism evidence="2 3">
    <name type="scientific">Octopus vulgaris</name>
    <name type="common">Common octopus</name>
    <dbReference type="NCBI Taxonomy" id="6645"/>
    <lineage>
        <taxon>Eukaryota</taxon>
        <taxon>Metazoa</taxon>
        <taxon>Spiralia</taxon>
        <taxon>Lophotrochozoa</taxon>
        <taxon>Mollusca</taxon>
        <taxon>Cephalopoda</taxon>
        <taxon>Coleoidea</taxon>
        <taxon>Octopodiformes</taxon>
        <taxon>Octopoda</taxon>
        <taxon>Incirrata</taxon>
        <taxon>Octopodidae</taxon>
        <taxon>Octopus</taxon>
    </lineage>
</organism>
<dbReference type="Proteomes" id="UP001162480">
    <property type="component" value="Chromosome 1"/>
</dbReference>
<sequence length="228" mass="26530">MRETPAAREARLAAQRERSRMARLAETHDEREARLAAEHIQAQQKNTNKTAEQRQVRRSTARRKIQQHNAAKRDEIWYRAAFDYDPAKNYANNDKVTIGKMDKICSSCGAKKWDFDVPGLCCSKGKVRLPPLAEPPQVLRELLTSPSDSAKHFRERINRRHLSNSCGCELKFSVDDLKYYRRFEAHFHSQKIAIFTIESTFINISSQKDIDKNRRFDNHIQAHSFSKD</sequence>
<evidence type="ECO:0000313" key="3">
    <source>
        <dbReference type="Proteomes" id="UP001162480"/>
    </source>
</evidence>
<dbReference type="EMBL" id="OX597814">
    <property type="protein sequence ID" value="CAI9715698.1"/>
    <property type="molecule type" value="Genomic_DNA"/>
</dbReference>
<evidence type="ECO:0000256" key="1">
    <source>
        <dbReference type="SAM" id="MobiDB-lite"/>
    </source>
</evidence>
<proteinExistence type="predicted"/>
<reference evidence="2" key="1">
    <citation type="submission" date="2023-08" db="EMBL/GenBank/DDBJ databases">
        <authorList>
            <person name="Alioto T."/>
            <person name="Alioto T."/>
            <person name="Gomez Garrido J."/>
        </authorList>
    </citation>
    <scope>NUCLEOTIDE SEQUENCE</scope>
</reference>
<name>A0AA36AGH1_OCTVU</name>
<feature type="region of interest" description="Disordered" evidence="1">
    <location>
        <begin position="1"/>
        <end position="68"/>
    </location>
</feature>
<feature type="compositionally biased region" description="Basic and acidic residues" evidence="1">
    <location>
        <begin position="1"/>
        <end position="37"/>
    </location>
</feature>
<keyword evidence="3" id="KW-1185">Reference proteome</keyword>
<protein>
    <submittedName>
        <fullName evidence="2">Uncharacterized protein</fullName>
    </submittedName>
</protein>
<evidence type="ECO:0000313" key="2">
    <source>
        <dbReference type="EMBL" id="CAI9715698.1"/>
    </source>
</evidence>
<feature type="compositionally biased region" description="Basic residues" evidence="1">
    <location>
        <begin position="56"/>
        <end position="66"/>
    </location>
</feature>